<organism evidence="1">
    <name type="scientific">Brassica campestris</name>
    <name type="common">Field mustard</name>
    <dbReference type="NCBI Taxonomy" id="3711"/>
    <lineage>
        <taxon>Eukaryota</taxon>
        <taxon>Viridiplantae</taxon>
        <taxon>Streptophyta</taxon>
        <taxon>Embryophyta</taxon>
        <taxon>Tracheophyta</taxon>
        <taxon>Spermatophyta</taxon>
        <taxon>Magnoliopsida</taxon>
        <taxon>eudicotyledons</taxon>
        <taxon>Gunneridae</taxon>
        <taxon>Pentapetalae</taxon>
        <taxon>rosids</taxon>
        <taxon>malvids</taxon>
        <taxon>Brassicales</taxon>
        <taxon>Brassicaceae</taxon>
        <taxon>Brassiceae</taxon>
        <taxon>Brassica</taxon>
    </lineage>
</organism>
<evidence type="ECO:0000313" key="1">
    <source>
        <dbReference type="EMBL" id="VDC89547.1"/>
    </source>
</evidence>
<proteinExistence type="predicted"/>
<dbReference type="AlphaFoldDB" id="A0A3P6ACH4"/>
<dbReference type="EMBL" id="LR031573">
    <property type="protein sequence ID" value="VDC89547.1"/>
    <property type="molecule type" value="Genomic_DNA"/>
</dbReference>
<accession>A0A3P6ACH4</accession>
<protein>
    <submittedName>
        <fullName evidence="1">Uncharacterized protein</fullName>
    </submittedName>
</protein>
<gene>
    <name evidence="1" type="ORF">BRAA02T07375Z</name>
</gene>
<reference evidence="1" key="1">
    <citation type="submission" date="2018-11" db="EMBL/GenBank/DDBJ databases">
        <authorList>
            <consortium name="Genoscope - CEA"/>
            <person name="William W."/>
        </authorList>
    </citation>
    <scope>NUCLEOTIDE SEQUENCE</scope>
</reference>
<name>A0A3P6ACH4_BRACM</name>
<sequence>MTHKPGHVMNFLHDGRQLLVVKGRYAAKNSEEILLPYQQVGVLCETLHVVFLNEYVICFGSESQYTIL</sequence>